<protein>
    <recommendedName>
        <fullName evidence="3">Conjugal transfer protein TrbI</fullName>
    </recommendedName>
</protein>
<gene>
    <name evidence="1" type="ORF">NIES806_27200</name>
</gene>
<accession>A0A1Z4V4V3</accession>
<dbReference type="EMBL" id="AP018316">
    <property type="protein sequence ID" value="BAZ86507.1"/>
    <property type="molecule type" value="Genomic_DNA"/>
</dbReference>
<dbReference type="OrthoDB" id="9767597at2"/>
<proteinExistence type="predicted"/>
<reference evidence="1 2" key="1">
    <citation type="submission" date="2017-06" db="EMBL/GenBank/DDBJ databases">
        <title>Genome sequencing of cyanobaciteial culture collection at National Institute for Environmental Studies (NIES).</title>
        <authorList>
            <person name="Hirose Y."/>
            <person name="Shimura Y."/>
            <person name="Fujisawa T."/>
            <person name="Nakamura Y."/>
            <person name="Kawachi M."/>
        </authorList>
    </citation>
    <scope>NUCLEOTIDE SEQUENCE [LARGE SCALE GENOMIC DNA]</scope>
    <source>
        <strain evidence="1 2">NIES-806</strain>
    </source>
</reference>
<evidence type="ECO:0000313" key="1">
    <source>
        <dbReference type="EMBL" id="BAZ86507.1"/>
    </source>
</evidence>
<name>A0A1Z4V4V3_9CYAN</name>
<dbReference type="RefSeq" id="WP_096668027.1">
    <property type="nucleotide sequence ID" value="NZ_AP018316.1"/>
</dbReference>
<dbReference type="Gene3D" id="2.40.128.260">
    <property type="entry name" value="Type IV secretion system, VirB10/TraB/TrbI"/>
    <property type="match status" value="1"/>
</dbReference>
<keyword evidence="2" id="KW-1185">Reference proteome</keyword>
<organism evidence="1 2">
    <name type="scientific">Dolichospermum compactum NIES-806</name>
    <dbReference type="NCBI Taxonomy" id="1973481"/>
    <lineage>
        <taxon>Bacteria</taxon>
        <taxon>Bacillati</taxon>
        <taxon>Cyanobacteriota</taxon>
        <taxon>Cyanophyceae</taxon>
        <taxon>Nostocales</taxon>
        <taxon>Aphanizomenonaceae</taxon>
        <taxon>Dolichospermum</taxon>
        <taxon>Dolichospermum compactum</taxon>
    </lineage>
</organism>
<dbReference type="Proteomes" id="UP000218702">
    <property type="component" value="Chromosome"/>
</dbReference>
<sequence>MSRSIRWQSSTAALMAIAITTGAATPLLSFSPVMAQGYNLNQSRTISIRSGATLPVIYEKEKVIVKPGETLALTLKIADNVTDSNRNILIPANSEVIGELQPVRLNTRSTNNNQQGVRFVARELVFPSGQRQQIYANSKTITQTETITKGASTGQILTDAAIGAGAASLISLVTGNKKIEVLEPVGGAAAGALASILLRKPKAAVFVLRPEQDLDITLTSTLVITR</sequence>
<dbReference type="InterPro" id="IPR042217">
    <property type="entry name" value="T4SS_VirB10/TrbI"/>
</dbReference>
<dbReference type="AlphaFoldDB" id="A0A1Z4V4V3"/>
<evidence type="ECO:0000313" key="2">
    <source>
        <dbReference type="Proteomes" id="UP000218702"/>
    </source>
</evidence>
<evidence type="ECO:0008006" key="3">
    <source>
        <dbReference type="Google" id="ProtNLM"/>
    </source>
</evidence>
<dbReference type="KEGG" id="dcm:NIES806_27200"/>